<feature type="region of interest" description="Disordered" evidence="1">
    <location>
        <begin position="1"/>
        <end position="26"/>
    </location>
</feature>
<evidence type="ECO:0000313" key="2">
    <source>
        <dbReference type="EMBL" id="TCD68990.1"/>
    </source>
</evidence>
<protein>
    <recommendedName>
        <fullName evidence="4">EF-hand domain-containing protein</fullName>
    </recommendedName>
</protein>
<reference evidence="2 3" key="1">
    <citation type="submission" date="2018-11" db="EMBL/GenBank/DDBJ databases">
        <title>Genome assembly of Steccherinum ochraceum LE-BIN_3174, the white-rot fungus of the Steccherinaceae family (The Residual Polyporoid clade, Polyporales, Basidiomycota).</title>
        <authorList>
            <person name="Fedorova T.V."/>
            <person name="Glazunova O.A."/>
            <person name="Landesman E.O."/>
            <person name="Moiseenko K.V."/>
            <person name="Psurtseva N.V."/>
            <person name="Savinova O.S."/>
            <person name="Shakhova N.V."/>
            <person name="Tyazhelova T.V."/>
            <person name="Vasina D.V."/>
        </authorList>
    </citation>
    <scope>NUCLEOTIDE SEQUENCE [LARGE SCALE GENOMIC DNA]</scope>
    <source>
        <strain evidence="2 3">LE-BIN_3174</strain>
    </source>
</reference>
<feature type="compositionally biased region" description="Basic and acidic residues" evidence="1">
    <location>
        <begin position="65"/>
        <end position="81"/>
    </location>
</feature>
<evidence type="ECO:0008006" key="4">
    <source>
        <dbReference type="Google" id="ProtNLM"/>
    </source>
</evidence>
<gene>
    <name evidence="2" type="ORF">EIP91_009212</name>
</gene>
<evidence type="ECO:0000256" key="1">
    <source>
        <dbReference type="SAM" id="MobiDB-lite"/>
    </source>
</evidence>
<dbReference type="EMBL" id="RWJN01000052">
    <property type="protein sequence ID" value="TCD68990.1"/>
    <property type="molecule type" value="Genomic_DNA"/>
</dbReference>
<dbReference type="InterPro" id="IPR018247">
    <property type="entry name" value="EF_Hand_1_Ca_BS"/>
</dbReference>
<proteinExistence type="predicted"/>
<name>A0A4R0RJZ8_9APHY</name>
<feature type="region of interest" description="Disordered" evidence="1">
    <location>
        <begin position="45"/>
        <end position="96"/>
    </location>
</feature>
<dbReference type="AlphaFoldDB" id="A0A4R0RJZ8"/>
<evidence type="ECO:0000313" key="3">
    <source>
        <dbReference type="Proteomes" id="UP000292702"/>
    </source>
</evidence>
<organism evidence="2 3">
    <name type="scientific">Steccherinum ochraceum</name>
    <dbReference type="NCBI Taxonomy" id="92696"/>
    <lineage>
        <taxon>Eukaryota</taxon>
        <taxon>Fungi</taxon>
        <taxon>Dikarya</taxon>
        <taxon>Basidiomycota</taxon>
        <taxon>Agaricomycotina</taxon>
        <taxon>Agaricomycetes</taxon>
        <taxon>Polyporales</taxon>
        <taxon>Steccherinaceae</taxon>
        <taxon>Steccherinum</taxon>
    </lineage>
</organism>
<dbReference type="STRING" id="92696.A0A4R0RJZ8"/>
<dbReference type="PROSITE" id="PS00018">
    <property type="entry name" value="EF_HAND_1"/>
    <property type="match status" value="1"/>
</dbReference>
<comment type="caution">
    <text evidence="2">The sequence shown here is derived from an EMBL/GenBank/DDBJ whole genome shotgun (WGS) entry which is preliminary data.</text>
</comment>
<dbReference type="OrthoDB" id="2122982at2759"/>
<keyword evidence="3" id="KW-1185">Reference proteome</keyword>
<dbReference type="Proteomes" id="UP000292702">
    <property type="component" value="Unassembled WGS sequence"/>
</dbReference>
<sequence>MSYPQGALSSDYYTSSSYPAWPPDRPAVPRFEIVAPQDIRGPGLPYYNDYTTGPLTGPLPPLNRARPESARKSHSELHDIPAHAGSEDSDPSYGRQDTIEVSEDLQYPEEILGKALAEIPDSSLDAMQTTLTDQLPFLSSVLVDLTKIHPVISVAVVAFKVALELYLAHKNNDLTVVAVYCQMKDTMDVLTYLKHNEKGTYSRESRLARVCVSVANDIKECAKVHDAFIKISSWKRWAKAMSWKAKLSSVLDQLSIRQKELIDAVILETSATVMSIENQLRDLSRTPELQNRLTQAFQRKATRDSVDAPEPDAAVKDTADAFQRKFSVRSSQLDSELETIRSRLEDLGERLGMGPHDLIHDAMLRELWKDMAWKRNVKTSRFVTTLRDYLRETHNGKHVLSSSDVWVVKYVDMRRLRSIEEALDIDSSGYLSIGELNRFTDACPTNTDLKWSLPHWIAYWAAGWKLASLDRKRQIHDIMDKMYAMIPYILPQNRIAVGHYVALLRLLIPEITLGLSEVTPSSEEEYNKFAPYIRFEEAQVNDMLRQLEYTLDAVDTVHIVAGSERIEEKILTVILILLRHHFRLLQKGQHEAISIYQLREARMSLRTIHKAVQDRANDLAASFQHRDLDLIQHFQGISSGLFYYVYNQKSLWSKDRLRHSEVKNHTERENSLTSLPREDLVIDPDALPREVVLRYTAELSGDSKGTPTVQHQSPGTFATRFMCMDCTGFQMHPELIWDTLNFCSEECFGQNINHVLRPEHSIMGTTLPPHVAHHTALRLSVEVPWVDLPTVFQQATEARISQDHIRANMDPRRRSGAIVNKCSVCEYVPPAWLCVECSEQGDR</sequence>
<feature type="compositionally biased region" description="Polar residues" evidence="1">
    <location>
        <begin position="7"/>
        <end position="18"/>
    </location>
</feature>
<accession>A0A4R0RJZ8</accession>